<dbReference type="GO" id="GO:0042578">
    <property type="term" value="F:phosphoric ester hydrolase activity"/>
    <property type="evidence" value="ECO:0007669"/>
    <property type="project" value="UniProtKB-ARBA"/>
</dbReference>
<dbReference type="Gene3D" id="3.40.720.10">
    <property type="entry name" value="Alkaline Phosphatase, subunit A"/>
    <property type="match status" value="1"/>
</dbReference>
<organism evidence="4 5">
    <name type="scientific">Dictyobacter aurantiacus</name>
    <dbReference type="NCBI Taxonomy" id="1936993"/>
    <lineage>
        <taxon>Bacteria</taxon>
        <taxon>Bacillati</taxon>
        <taxon>Chloroflexota</taxon>
        <taxon>Ktedonobacteria</taxon>
        <taxon>Ktedonobacterales</taxon>
        <taxon>Dictyobacteraceae</taxon>
        <taxon>Dictyobacter</taxon>
    </lineage>
</organism>
<keyword evidence="1" id="KW-0378">Hydrolase</keyword>
<keyword evidence="3" id="KW-0732">Signal</keyword>
<dbReference type="Proteomes" id="UP000287224">
    <property type="component" value="Unassembled WGS sequence"/>
</dbReference>
<evidence type="ECO:0000313" key="5">
    <source>
        <dbReference type="Proteomes" id="UP000287224"/>
    </source>
</evidence>
<dbReference type="EMBL" id="BIFQ01000001">
    <property type="protein sequence ID" value="GCE04256.1"/>
    <property type="molecule type" value="Genomic_DNA"/>
</dbReference>
<dbReference type="OrthoDB" id="9770871at2"/>
<dbReference type="InterPro" id="IPR017850">
    <property type="entry name" value="Alkaline_phosphatase_core_sf"/>
</dbReference>
<sequence length="590" mass="64947">MQKLRGRVWIASFLALISLLGSALPQVALAAASQPAPAGNVTFKDESGDTTTPIKHVIVIIGENHTYDNVFGTYQPVHGQTVNNLLSEGIVTASGNLGKHVSKAQQETATDTKAYQLTPTKTGKYQTLPQPYTTYAQGQPQNVPDQRFPANLPNGPYQITKYVPYENSYIGDPLHRFYQMWQQQDGGKADLYTWVHETAGDDNGALPPKPTNQGALSMGYYNMSTGDAPFFKQMADTYASSDNYHQAVMGGTGANHIMLGTGDSAYYQDAQGRPTVPPSNQIENPNPKPGTNNNYTQDGYSGGSYSNCSDPSQPGVNQIQSYIHSLPYAPFRNGDCAPGAYYLLNNYLPGYTPSGQLSSGTPYIVPPQKFPTIADELSARNVSWKYYGQGMNDGKTPSQYFCPICDPFQYATSIMTTSKKNNLQDFTQFQKDVTNNTLPAVSFIKPDEIHDGHPASSSLSIFENYSKDIVNEVKSNPKLFKDTAILITFDEGGGYYDSGYIQPLTFFGDGPRVPLMVVSPYSKRGYVDHTYNDHVSILKFIEANWKLHTLSSRSLDNLPNPRTSAYNPYKPVNGPAIGNLMELFNFHHDD</sequence>
<evidence type="ECO:0000256" key="1">
    <source>
        <dbReference type="ARBA" id="ARBA00022801"/>
    </source>
</evidence>
<dbReference type="PANTHER" id="PTHR31956:SF1">
    <property type="entry name" value="NON-SPECIFIC PHOSPHOLIPASE C1"/>
    <property type="match status" value="1"/>
</dbReference>
<protein>
    <submittedName>
        <fullName evidence="4">Acid phosphatase</fullName>
    </submittedName>
</protein>
<evidence type="ECO:0000256" key="3">
    <source>
        <dbReference type="SAM" id="SignalP"/>
    </source>
</evidence>
<dbReference type="RefSeq" id="WP_126595428.1">
    <property type="nucleotide sequence ID" value="NZ_BIFQ01000001.1"/>
</dbReference>
<keyword evidence="5" id="KW-1185">Reference proteome</keyword>
<feature type="chain" id="PRO_5019514409" evidence="3">
    <location>
        <begin position="31"/>
        <end position="590"/>
    </location>
</feature>
<accession>A0A401ZBQ4</accession>
<evidence type="ECO:0000256" key="2">
    <source>
        <dbReference type="SAM" id="MobiDB-lite"/>
    </source>
</evidence>
<dbReference type="CDD" id="cd16013">
    <property type="entry name" value="AcpA"/>
    <property type="match status" value="1"/>
</dbReference>
<name>A0A401ZBQ4_9CHLR</name>
<gene>
    <name evidence="4" type="primary">acpA_1</name>
    <name evidence="4" type="ORF">KDAU_15850</name>
</gene>
<feature type="region of interest" description="Disordered" evidence="2">
    <location>
        <begin position="266"/>
        <end position="312"/>
    </location>
</feature>
<dbReference type="Pfam" id="PF04185">
    <property type="entry name" value="Phosphoesterase"/>
    <property type="match status" value="1"/>
</dbReference>
<feature type="signal peptide" evidence="3">
    <location>
        <begin position="1"/>
        <end position="30"/>
    </location>
</feature>
<proteinExistence type="predicted"/>
<dbReference type="PANTHER" id="PTHR31956">
    <property type="entry name" value="NON-SPECIFIC PHOSPHOLIPASE C4-RELATED"/>
    <property type="match status" value="1"/>
</dbReference>
<dbReference type="InterPro" id="IPR007312">
    <property type="entry name" value="Phosphoesterase"/>
</dbReference>
<evidence type="ECO:0000313" key="4">
    <source>
        <dbReference type="EMBL" id="GCE04256.1"/>
    </source>
</evidence>
<dbReference type="AlphaFoldDB" id="A0A401ZBQ4"/>
<reference evidence="5" key="1">
    <citation type="submission" date="2018-12" db="EMBL/GenBank/DDBJ databases">
        <title>Tengunoibacter tsumagoiensis gen. nov., sp. nov., Dictyobacter kobayashii sp. nov., D. alpinus sp. nov., and D. joshuensis sp. nov. and description of Dictyobacteraceae fam. nov. within the order Ktedonobacterales isolated from Tengu-no-mugimeshi.</title>
        <authorList>
            <person name="Wang C.M."/>
            <person name="Zheng Y."/>
            <person name="Sakai Y."/>
            <person name="Toyoda A."/>
            <person name="Minakuchi Y."/>
            <person name="Abe K."/>
            <person name="Yokota A."/>
            <person name="Yabe S."/>
        </authorList>
    </citation>
    <scope>NUCLEOTIDE SEQUENCE [LARGE SCALE GENOMIC DNA]</scope>
    <source>
        <strain evidence="5">S-27</strain>
    </source>
</reference>
<comment type="caution">
    <text evidence="4">The sequence shown here is derived from an EMBL/GenBank/DDBJ whole genome shotgun (WGS) entry which is preliminary data.</text>
</comment>
<feature type="compositionally biased region" description="Polar residues" evidence="2">
    <location>
        <begin position="278"/>
        <end position="312"/>
    </location>
</feature>